<evidence type="ECO:0000313" key="1">
    <source>
        <dbReference type="EMBL" id="KAG5594972.1"/>
    </source>
</evidence>
<dbReference type="EMBL" id="JACXVP010000007">
    <property type="protein sequence ID" value="KAG5594972.1"/>
    <property type="molecule type" value="Genomic_DNA"/>
</dbReference>
<dbReference type="Proteomes" id="UP000824120">
    <property type="component" value="Chromosome 7"/>
</dbReference>
<accession>A0A9J5Y6V0</accession>
<name>A0A9J5Y6V0_SOLCO</name>
<gene>
    <name evidence="1" type="ORF">H5410_036204</name>
</gene>
<proteinExistence type="predicted"/>
<reference evidence="1 2" key="1">
    <citation type="submission" date="2020-09" db="EMBL/GenBank/DDBJ databases">
        <title>De no assembly of potato wild relative species, Solanum commersonii.</title>
        <authorList>
            <person name="Cho K."/>
        </authorList>
    </citation>
    <scope>NUCLEOTIDE SEQUENCE [LARGE SCALE GENOMIC DNA]</scope>
    <source>
        <strain evidence="1">LZ3.2</strain>
        <tissue evidence="1">Leaf</tissue>
    </source>
</reference>
<keyword evidence="2" id="KW-1185">Reference proteome</keyword>
<evidence type="ECO:0000313" key="2">
    <source>
        <dbReference type="Proteomes" id="UP000824120"/>
    </source>
</evidence>
<comment type="caution">
    <text evidence="1">The sequence shown here is derived from an EMBL/GenBank/DDBJ whole genome shotgun (WGS) entry which is preliminary data.</text>
</comment>
<sequence>MQSPQMDKAEGARRWRVNSEHSGVDLQRFDIQKVSSQKGEDNLLGFTEVTGHVGSSEKEILKEKRGVEIAMGNITSTCIQGKNPQSTEVVSTSLTPFEEVVPLNQLSPEEGDDPEFDVSIWIH</sequence>
<dbReference type="AlphaFoldDB" id="A0A9J5Y6V0"/>
<protein>
    <submittedName>
        <fullName evidence="1">Uncharacterized protein</fullName>
    </submittedName>
</protein>
<organism evidence="1 2">
    <name type="scientific">Solanum commersonii</name>
    <name type="common">Commerson's wild potato</name>
    <name type="synonym">Commerson's nightshade</name>
    <dbReference type="NCBI Taxonomy" id="4109"/>
    <lineage>
        <taxon>Eukaryota</taxon>
        <taxon>Viridiplantae</taxon>
        <taxon>Streptophyta</taxon>
        <taxon>Embryophyta</taxon>
        <taxon>Tracheophyta</taxon>
        <taxon>Spermatophyta</taxon>
        <taxon>Magnoliopsida</taxon>
        <taxon>eudicotyledons</taxon>
        <taxon>Gunneridae</taxon>
        <taxon>Pentapetalae</taxon>
        <taxon>asterids</taxon>
        <taxon>lamiids</taxon>
        <taxon>Solanales</taxon>
        <taxon>Solanaceae</taxon>
        <taxon>Solanoideae</taxon>
        <taxon>Solaneae</taxon>
        <taxon>Solanum</taxon>
    </lineage>
</organism>